<dbReference type="AlphaFoldDB" id="A0A0P7Y0J2"/>
<dbReference type="STRING" id="1653334.GA0071312_3107"/>
<name>A0A0P7Y0J2_9HYPH</name>
<dbReference type="Gene3D" id="3.40.50.2300">
    <property type="match status" value="2"/>
</dbReference>
<dbReference type="InterPro" id="IPR028082">
    <property type="entry name" value="Peripla_BP_I"/>
</dbReference>
<evidence type="ECO:0000256" key="3">
    <source>
        <dbReference type="ARBA" id="ARBA00022729"/>
    </source>
</evidence>
<feature type="domain" description="Leucine-binding protein" evidence="6">
    <location>
        <begin position="32"/>
        <end position="350"/>
    </location>
</feature>
<dbReference type="PANTHER" id="PTHR47151:SF2">
    <property type="entry name" value="AMINO ACID BINDING PROTEIN"/>
    <property type="match status" value="1"/>
</dbReference>
<evidence type="ECO:0000256" key="4">
    <source>
        <dbReference type="ARBA" id="ARBA00022970"/>
    </source>
</evidence>
<evidence type="ECO:0000313" key="8">
    <source>
        <dbReference type="EMBL" id="SCC82129.1"/>
    </source>
</evidence>
<dbReference type="CDD" id="cd06342">
    <property type="entry name" value="PBP1_ABC_LIVBP-like"/>
    <property type="match status" value="1"/>
</dbReference>
<evidence type="ECO:0000313" key="7">
    <source>
        <dbReference type="EMBL" id="KPQ09812.1"/>
    </source>
</evidence>
<evidence type="ECO:0000256" key="1">
    <source>
        <dbReference type="ARBA" id="ARBA00010062"/>
    </source>
</evidence>
<keyword evidence="3 5" id="KW-0732">Signal</keyword>
<dbReference type="EMBL" id="FMBM01000002">
    <property type="protein sequence ID" value="SCC82129.1"/>
    <property type="molecule type" value="Genomic_DNA"/>
</dbReference>
<evidence type="ECO:0000313" key="9">
    <source>
        <dbReference type="Proteomes" id="UP000050497"/>
    </source>
</evidence>
<dbReference type="InterPro" id="IPR028081">
    <property type="entry name" value="Leu-bd"/>
</dbReference>
<dbReference type="SUPFAM" id="SSF53822">
    <property type="entry name" value="Periplasmic binding protein-like I"/>
    <property type="match status" value="1"/>
</dbReference>
<dbReference type="Proteomes" id="UP000182800">
    <property type="component" value="Unassembled WGS sequence"/>
</dbReference>
<keyword evidence="4" id="KW-0029">Amino-acid transport</keyword>
<comment type="similarity">
    <text evidence="1">Belongs to the leucine-binding protein family.</text>
</comment>
<proteinExistence type="inferred from homology"/>
<dbReference type="EMBL" id="LJSX01000021">
    <property type="protein sequence ID" value="KPQ09812.1"/>
    <property type="molecule type" value="Genomic_DNA"/>
</dbReference>
<reference evidence="7 9" key="1">
    <citation type="submission" date="2015-09" db="EMBL/GenBank/DDBJ databases">
        <title>Identification and resolution of microdiversity through metagenomic sequencing of parallel consortia.</title>
        <authorList>
            <person name="Nelson W.C."/>
            <person name="Romine M.F."/>
            <person name="Lindemann S.R."/>
        </authorList>
    </citation>
    <scope>NUCLEOTIDE SEQUENCE [LARGE SCALE GENOMIC DNA]</scope>
    <source>
        <strain evidence="7">HL-109</strain>
    </source>
</reference>
<dbReference type="RefSeq" id="WP_074445680.1">
    <property type="nucleotide sequence ID" value="NZ_FMBM01000002.1"/>
</dbReference>
<accession>A0A0P7Y0J2</accession>
<dbReference type="PRINTS" id="PR00337">
    <property type="entry name" value="LEUILEVALBP"/>
</dbReference>
<evidence type="ECO:0000313" key="10">
    <source>
        <dbReference type="Proteomes" id="UP000182800"/>
    </source>
</evidence>
<dbReference type="Proteomes" id="UP000050497">
    <property type="component" value="Unassembled WGS sequence"/>
</dbReference>
<keyword evidence="10" id="KW-1185">Reference proteome</keyword>
<evidence type="ECO:0000256" key="5">
    <source>
        <dbReference type="SAM" id="SignalP"/>
    </source>
</evidence>
<dbReference type="OrthoDB" id="9768386at2"/>
<reference evidence="8 10" key="2">
    <citation type="submission" date="2016-08" db="EMBL/GenBank/DDBJ databases">
        <authorList>
            <person name="Varghese N."/>
            <person name="Submissions Spin"/>
        </authorList>
    </citation>
    <scope>NUCLEOTIDE SEQUENCE [LARGE SCALE GENOMIC DNA]</scope>
    <source>
        <strain evidence="8 10">HL-109</strain>
    </source>
</reference>
<sequence length="381" mass="40359">MERIAALRFPAFICVALVALAAIAKPARAEPVLIGVAGPMSGPLAPYGAQMIEGVEHAAEQINARGGLGGREVEIVIADDVADPTRVESVTDDLIGRGIFAVIGHFTSGTSAIAAPRYADADILMLTPTATDPLLTQDGGWNLFRLAPRDDAQAQVSGRYLATEYAGRRVAVVHDKSAFGKGLADRTRQVMNDLGLEDALYSGIDPGESDYGALIRSLAEAQIDALYFGGMAEEAGIILRQMREAGLEATFVTGEGAISPQFTERAGDAAEGALMTAALPRDSYDRPLQESLDATGLEGGRTALMSFVALRVLEEARDHVPELEAQAVAQYLRSGAMLMTEIGPVAFDAQGDASLGEYGLFAWRSEPGRDFIDFEGNLVAR</sequence>
<comment type="caution">
    <text evidence="7">The sequence shown here is derived from an EMBL/GenBank/DDBJ whole genome shotgun (WGS) entry which is preliminary data.</text>
</comment>
<evidence type="ECO:0000256" key="2">
    <source>
        <dbReference type="ARBA" id="ARBA00022448"/>
    </source>
</evidence>
<gene>
    <name evidence="7" type="primary">livK-4</name>
    <name evidence="8" type="ORF">GA0071312_3107</name>
    <name evidence="7" type="ORF">HLUCCO17_13020</name>
</gene>
<organism evidence="7 9">
    <name type="scientific">Saliniramus fredricksonii</name>
    <dbReference type="NCBI Taxonomy" id="1653334"/>
    <lineage>
        <taxon>Bacteria</taxon>
        <taxon>Pseudomonadati</taxon>
        <taxon>Pseudomonadota</taxon>
        <taxon>Alphaproteobacteria</taxon>
        <taxon>Hyphomicrobiales</taxon>
        <taxon>Salinarimonadaceae</taxon>
        <taxon>Saliniramus</taxon>
    </lineage>
</organism>
<feature type="chain" id="PRO_5006145832" evidence="5">
    <location>
        <begin position="30"/>
        <end position="381"/>
    </location>
</feature>
<dbReference type="GO" id="GO:0006865">
    <property type="term" value="P:amino acid transport"/>
    <property type="evidence" value="ECO:0007669"/>
    <property type="project" value="UniProtKB-KW"/>
</dbReference>
<protein>
    <submittedName>
        <fullName evidence="7">Branched-chain amino acid transport system substrate-binding protein</fullName>
    </submittedName>
    <submittedName>
        <fullName evidence="8">General L-amino acid-binding protein</fullName>
    </submittedName>
</protein>
<keyword evidence="2" id="KW-0813">Transport</keyword>
<feature type="signal peptide" evidence="5">
    <location>
        <begin position="1"/>
        <end position="29"/>
    </location>
</feature>
<dbReference type="PANTHER" id="PTHR47151">
    <property type="entry name" value="LEU/ILE/VAL-BINDING ABC TRANSPORTER SUBUNIT"/>
    <property type="match status" value="1"/>
</dbReference>
<dbReference type="Pfam" id="PF13458">
    <property type="entry name" value="Peripla_BP_6"/>
    <property type="match status" value="1"/>
</dbReference>
<evidence type="ECO:0000259" key="6">
    <source>
        <dbReference type="Pfam" id="PF13458"/>
    </source>
</evidence>
<dbReference type="InterPro" id="IPR000709">
    <property type="entry name" value="Leu_Ile_Val-bd"/>
</dbReference>